<feature type="non-terminal residue" evidence="1">
    <location>
        <position position="1"/>
    </location>
</feature>
<dbReference type="InterPro" id="IPR011009">
    <property type="entry name" value="Kinase-like_dom_sf"/>
</dbReference>
<sequence length="118" mass="13984">GNDNSQIFEATWETRKVVVKRFPREHDNKVDDEVSDYKTLECQRIVRFHTSWKDNIHQALVFEKAECSLFELVEAVRNRSDEAWHENATRMNFLDWAKREVTITSDICHLTRSSKVSI</sequence>
<dbReference type="EMBL" id="LXQA010241137">
    <property type="protein sequence ID" value="MCI37136.1"/>
    <property type="molecule type" value="Genomic_DNA"/>
</dbReference>
<keyword evidence="2" id="KW-1185">Reference proteome</keyword>
<name>A0A392RNL6_9FABA</name>
<dbReference type="Proteomes" id="UP000265520">
    <property type="component" value="Unassembled WGS sequence"/>
</dbReference>
<evidence type="ECO:0000313" key="1">
    <source>
        <dbReference type="EMBL" id="MCI37136.1"/>
    </source>
</evidence>
<evidence type="ECO:0000313" key="2">
    <source>
        <dbReference type="Proteomes" id="UP000265520"/>
    </source>
</evidence>
<reference evidence="1 2" key="1">
    <citation type="journal article" date="2018" name="Front. Plant Sci.">
        <title>Red Clover (Trifolium pratense) and Zigzag Clover (T. medium) - A Picture of Genomic Similarities and Differences.</title>
        <authorList>
            <person name="Dluhosova J."/>
            <person name="Istvanek J."/>
            <person name="Nedelnik J."/>
            <person name="Repkova J."/>
        </authorList>
    </citation>
    <scope>NUCLEOTIDE SEQUENCE [LARGE SCALE GENOMIC DNA]</scope>
    <source>
        <strain evidence="2">cv. 10/8</strain>
        <tissue evidence="1">Leaf</tissue>
    </source>
</reference>
<proteinExistence type="predicted"/>
<dbReference type="SUPFAM" id="SSF56112">
    <property type="entry name" value="Protein kinase-like (PK-like)"/>
    <property type="match status" value="1"/>
</dbReference>
<dbReference type="Gene3D" id="1.10.510.10">
    <property type="entry name" value="Transferase(Phosphotransferase) domain 1"/>
    <property type="match status" value="1"/>
</dbReference>
<organism evidence="1 2">
    <name type="scientific">Trifolium medium</name>
    <dbReference type="NCBI Taxonomy" id="97028"/>
    <lineage>
        <taxon>Eukaryota</taxon>
        <taxon>Viridiplantae</taxon>
        <taxon>Streptophyta</taxon>
        <taxon>Embryophyta</taxon>
        <taxon>Tracheophyta</taxon>
        <taxon>Spermatophyta</taxon>
        <taxon>Magnoliopsida</taxon>
        <taxon>eudicotyledons</taxon>
        <taxon>Gunneridae</taxon>
        <taxon>Pentapetalae</taxon>
        <taxon>rosids</taxon>
        <taxon>fabids</taxon>
        <taxon>Fabales</taxon>
        <taxon>Fabaceae</taxon>
        <taxon>Papilionoideae</taxon>
        <taxon>50 kb inversion clade</taxon>
        <taxon>NPAAA clade</taxon>
        <taxon>Hologalegina</taxon>
        <taxon>IRL clade</taxon>
        <taxon>Trifolieae</taxon>
        <taxon>Trifolium</taxon>
    </lineage>
</organism>
<dbReference type="AlphaFoldDB" id="A0A392RNL6"/>
<protein>
    <submittedName>
        <fullName evidence="1">Uncharacterized protein</fullName>
    </submittedName>
</protein>
<accession>A0A392RNL6</accession>
<comment type="caution">
    <text evidence="1">The sequence shown here is derived from an EMBL/GenBank/DDBJ whole genome shotgun (WGS) entry which is preliminary data.</text>
</comment>